<reference evidence="8 9" key="1">
    <citation type="submission" date="2017-05" db="EMBL/GenBank/DDBJ databases">
        <title>The draft genome of the hyperthermophilic archaeon 'Pyrodictium delaneyi strain Hulk', an iron and nitrate reducer, reveals the capacity for sulfate reduction.</title>
        <authorList>
            <person name="Demey L.M."/>
            <person name="Miller C."/>
            <person name="Manzella M."/>
            <person name="Reguera G."/>
            <person name="Kashefi K."/>
        </authorList>
    </citation>
    <scope>NUCLEOTIDE SEQUENCE [LARGE SCALE GENOMIC DNA]</scope>
    <source>
        <strain evidence="8 9">Hulk</strain>
    </source>
</reference>
<keyword evidence="5 6" id="KW-0472">Membrane</keyword>
<evidence type="ECO:0000256" key="3">
    <source>
        <dbReference type="ARBA" id="ARBA00022692"/>
    </source>
</evidence>
<dbReference type="Pfam" id="PF13520">
    <property type="entry name" value="AA_permease_2"/>
    <property type="match status" value="1"/>
</dbReference>
<feature type="transmembrane region" description="Helical" evidence="6">
    <location>
        <begin position="299"/>
        <end position="316"/>
    </location>
</feature>
<feature type="domain" description="Polymerase nucleotidyl transferase" evidence="7">
    <location>
        <begin position="432"/>
        <end position="502"/>
    </location>
</feature>
<dbReference type="PANTHER" id="PTHR42770:SF11">
    <property type="entry name" value="INNER MEMBRANE TRANSPORT PROTEIN YBAT"/>
    <property type="match status" value="1"/>
</dbReference>
<proteinExistence type="predicted"/>
<comment type="caution">
    <text evidence="8">The sequence shown here is derived from an EMBL/GenBank/DDBJ whole genome shotgun (WGS) entry which is preliminary data.</text>
</comment>
<keyword evidence="2" id="KW-1003">Cell membrane</keyword>
<dbReference type="GO" id="GO:0022857">
    <property type="term" value="F:transmembrane transporter activity"/>
    <property type="evidence" value="ECO:0007669"/>
    <property type="project" value="InterPro"/>
</dbReference>
<keyword evidence="9" id="KW-1185">Reference proteome</keyword>
<evidence type="ECO:0000256" key="5">
    <source>
        <dbReference type="ARBA" id="ARBA00023136"/>
    </source>
</evidence>
<dbReference type="CDD" id="cd05403">
    <property type="entry name" value="NT_KNTase_like"/>
    <property type="match status" value="1"/>
</dbReference>
<dbReference type="GO" id="GO:0016779">
    <property type="term" value="F:nucleotidyltransferase activity"/>
    <property type="evidence" value="ECO:0007669"/>
    <property type="project" value="InterPro"/>
</dbReference>
<gene>
    <name evidence="8" type="ORF">Pdsh_07825</name>
</gene>
<feature type="transmembrane region" description="Helical" evidence="6">
    <location>
        <begin position="64"/>
        <end position="88"/>
    </location>
</feature>
<evidence type="ECO:0000259" key="7">
    <source>
        <dbReference type="Pfam" id="PF01909"/>
    </source>
</evidence>
<evidence type="ECO:0000256" key="2">
    <source>
        <dbReference type="ARBA" id="ARBA00022475"/>
    </source>
</evidence>
<dbReference type="Gene3D" id="1.20.1740.10">
    <property type="entry name" value="Amino acid/polyamine transporter I"/>
    <property type="match status" value="1"/>
</dbReference>
<dbReference type="InterPro" id="IPR050367">
    <property type="entry name" value="APC_superfamily"/>
</dbReference>
<keyword evidence="3 6" id="KW-0812">Transmembrane</keyword>
<accession>A0A211YN46</accession>
<protein>
    <submittedName>
        <fullName evidence="8">Amino acid transporter</fullName>
    </submittedName>
</protein>
<dbReference type="InterPro" id="IPR043519">
    <property type="entry name" value="NT_sf"/>
</dbReference>
<keyword evidence="4 6" id="KW-1133">Transmembrane helix</keyword>
<dbReference type="GO" id="GO:0005886">
    <property type="term" value="C:plasma membrane"/>
    <property type="evidence" value="ECO:0007669"/>
    <property type="project" value="UniProtKB-SubCell"/>
</dbReference>
<name>A0A211YN46_9CREN</name>
<dbReference type="SUPFAM" id="SSF81301">
    <property type="entry name" value="Nucleotidyltransferase"/>
    <property type="match status" value="1"/>
</dbReference>
<evidence type="ECO:0000256" key="4">
    <source>
        <dbReference type="ARBA" id="ARBA00022989"/>
    </source>
</evidence>
<organism evidence="8 9">
    <name type="scientific">Pyrodictium delaneyi</name>
    <dbReference type="NCBI Taxonomy" id="1273541"/>
    <lineage>
        <taxon>Archaea</taxon>
        <taxon>Thermoproteota</taxon>
        <taxon>Thermoprotei</taxon>
        <taxon>Desulfurococcales</taxon>
        <taxon>Pyrodictiaceae</taxon>
        <taxon>Pyrodictium</taxon>
    </lineage>
</organism>
<feature type="transmembrane region" description="Helical" evidence="6">
    <location>
        <begin position="322"/>
        <end position="339"/>
    </location>
</feature>
<dbReference type="InterPro" id="IPR002934">
    <property type="entry name" value="Polymerase_NTP_transf_dom"/>
</dbReference>
<feature type="transmembrane region" description="Helical" evidence="6">
    <location>
        <begin position="131"/>
        <end position="151"/>
    </location>
</feature>
<evidence type="ECO:0000256" key="1">
    <source>
        <dbReference type="ARBA" id="ARBA00004651"/>
    </source>
</evidence>
<dbReference type="Gene3D" id="3.30.460.10">
    <property type="entry name" value="Beta Polymerase, domain 2"/>
    <property type="match status" value="1"/>
</dbReference>
<comment type="subcellular location">
    <subcellularLocation>
        <location evidence="1">Cell membrane</location>
        <topology evidence="1">Multi-pass membrane protein</topology>
    </subcellularLocation>
</comment>
<dbReference type="Pfam" id="PF01909">
    <property type="entry name" value="NTP_transf_2"/>
    <property type="match status" value="1"/>
</dbReference>
<feature type="transmembrane region" description="Helical" evidence="6">
    <location>
        <begin position="163"/>
        <end position="181"/>
    </location>
</feature>
<dbReference type="EMBL" id="NCQP01000006">
    <property type="protein sequence ID" value="OWJ54463.1"/>
    <property type="molecule type" value="Genomic_DNA"/>
</dbReference>
<feature type="transmembrane region" description="Helical" evidence="6">
    <location>
        <begin position="100"/>
        <end position="125"/>
    </location>
</feature>
<dbReference type="AlphaFoldDB" id="A0A211YN46"/>
<dbReference type="InterPro" id="IPR002293">
    <property type="entry name" value="AA/rel_permease1"/>
</dbReference>
<dbReference type="Proteomes" id="UP000196694">
    <property type="component" value="Unassembled WGS sequence"/>
</dbReference>
<dbReference type="OrthoDB" id="43026at2157"/>
<evidence type="ECO:0000313" key="8">
    <source>
        <dbReference type="EMBL" id="OWJ54463.1"/>
    </source>
</evidence>
<feature type="transmembrane region" description="Helical" evidence="6">
    <location>
        <begin position="201"/>
        <end position="223"/>
    </location>
</feature>
<feature type="transmembrane region" description="Helical" evidence="6">
    <location>
        <begin position="377"/>
        <end position="395"/>
    </location>
</feature>
<evidence type="ECO:0000256" key="6">
    <source>
        <dbReference type="SAM" id="Phobius"/>
    </source>
</evidence>
<dbReference type="PANTHER" id="PTHR42770">
    <property type="entry name" value="AMINO ACID TRANSPORTER-RELATED"/>
    <property type="match status" value="1"/>
</dbReference>
<feature type="transmembrane region" description="Helical" evidence="6">
    <location>
        <begin position="351"/>
        <end position="371"/>
    </location>
</feature>
<sequence length="528" mass="57091">MIGGGIFAVLGLSLQLAGTAAPVAFLLAGLVALATSYSYAKLSIRYPSEGGTIEYIVRAFGRGILAGGLNIMLLTSYIVMIALYAYAFGSYAASLFGEAVLLRHVFIALAIAIFTFLNALGAVVTGRVEDALVFFKLAILVVVAGAGLGFVEWGRFSPSQWPSLVNIVAGGMIIFLAYEGFELIANAAADVEDPRVLPRAFFAAVLVVTAIYVMVALVAAGTLSPEEVMRARDYALAEAAKPALGELGFGIVVAAALASTSSAINATLYGTARISYMVAKYGQLPASVGRRIWRQAPEGLAIISLLSLVLAEAASLEAISTAGSAGFLLIFTAVNVAALRLRREARVNPLVAGAGALATVMALALLIYRTATLDPRQVTVFILLLAGSFTVEYVYRVLTGREIAEYIDYKLHLREENIRNWATWVPRIVAVIVRRFHDAKVYLVGSVARGELHRAHDVDVLVVTSRTPRTRREAEEEARRIREEAGLTPQHPLHIHFARPGEEKRWLEHSRRWHYLYTSKEDKGTPSQ</sequence>
<evidence type="ECO:0000313" key="9">
    <source>
        <dbReference type="Proteomes" id="UP000196694"/>
    </source>
</evidence>